<feature type="repeat" description="PPR" evidence="9">
    <location>
        <begin position="125"/>
        <end position="159"/>
    </location>
</feature>
<evidence type="ECO:0000256" key="7">
    <source>
        <dbReference type="ARBA" id="ARBA00023163"/>
    </source>
</evidence>
<keyword evidence="13" id="KW-1185">Reference proteome</keyword>
<feature type="region of interest" description="Disordered" evidence="10">
    <location>
        <begin position="706"/>
        <end position="727"/>
    </location>
</feature>
<feature type="repeat" description="PPR" evidence="9">
    <location>
        <begin position="405"/>
        <end position="439"/>
    </location>
</feature>
<dbReference type="InterPro" id="IPR002885">
    <property type="entry name" value="PPR_rpt"/>
</dbReference>
<evidence type="ECO:0000256" key="5">
    <source>
        <dbReference type="ARBA" id="ARBA00023015"/>
    </source>
</evidence>
<dbReference type="Pfam" id="PF14379">
    <property type="entry name" value="Myb_CC_LHEQLE"/>
    <property type="match status" value="1"/>
</dbReference>
<dbReference type="Pfam" id="PF13812">
    <property type="entry name" value="PPR_3"/>
    <property type="match status" value="1"/>
</dbReference>
<dbReference type="InterPro" id="IPR006447">
    <property type="entry name" value="Myb_dom_plants"/>
</dbReference>
<feature type="compositionally biased region" description="Polar residues" evidence="10">
    <location>
        <begin position="1083"/>
        <end position="1093"/>
    </location>
</feature>
<dbReference type="InterPro" id="IPR009057">
    <property type="entry name" value="Homeodomain-like_sf"/>
</dbReference>
<feature type="region of interest" description="Disordered" evidence="10">
    <location>
        <begin position="1041"/>
        <end position="1093"/>
    </location>
</feature>
<feature type="repeat" description="PPR" evidence="9">
    <location>
        <begin position="510"/>
        <end position="544"/>
    </location>
</feature>
<dbReference type="GO" id="GO:0031930">
    <property type="term" value="P:mitochondria-nucleus signaling pathway"/>
    <property type="evidence" value="ECO:0007669"/>
    <property type="project" value="TreeGrafter"/>
</dbReference>
<comment type="subcellular location">
    <subcellularLocation>
        <location evidence="1">Nucleus</location>
    </subcellularLocation>
</comment>
<feature type="repeat" description="PPR" evidence="9">
    <location>
        <begin position="440"/>
        <end position="474"/>
    </location>
</feature>
<evidence type="ECO:0000256" key="2">
    <source>
        <dbReference type="ARBA" id="ARBA00006783"/>
    </source>
</evidence>
<dbReference type="GO" id="GO:0010019">
    <property type="term" value="P:chloroplast-nucleus signaling pathway"/>
    <property type="evidence" value="ECO:0007669"/>
    <property type="project" value="TreeGrafter"/>
</dbReference>
<feature type="repeat" description="PPR" evidence="9">
    <location>
        <begin position="230"/>
        <end position="264"/>
    </location>
</feature>
<dbReference type="FunFam" id="1.25.40.10:FF:000558">
    <property type="entry name" value="Pentatricopeptide repeat-containing protein At5g39710"/>
    <property type="match status" value="1"/>
</dbReference>
<feature type="compositionally biased region" description="Basic and acidic residues" evidence="10">
    <location>
        <begin position="914"/>
        <end position="932"/>
    </location>
</feature>
<dbReference type="Pfam" id="PF12854">
    <property type="entry name" value="PPR_1"/>
    <property type="match status" value="2"/>
</dbReference>
<keyword evidence="4" id="KW-0677">Repeat</keyword>
<comment type="caution">
    <text evidence="12">The sequence shown here is derived from an EMBL/GenBank/DDBJ whole genome shotgun (WGS) entry which is preliminary data.</text>
</comment>
<protein>
    <recommendedName>
        <fullName evidence="11">HTH myb-type domain-containing protein</fullName>
    </recommendedName>
</protein>
<name>A0AAD6PQ62_9ROSI</name>
<evidence type="ECO:0000256" key="4">
    <source>
        <dbReference type="ARBA" id="ARBA00022737"/>
    </source>
</evidence>
<dbReference type="PROSITE" id="PS51294">
    <property type="entry name" value="HTH_MYB"/>
    <property type="match status" value="1"/>
</dbReference>
<feature type="repeat" description="PPR" evidence="9">
    <location>
        <begin position="335"/>
        <end position="369"/>
    </location>
</feature>
<dbReference type="AlphaFoldDB" id="A0AAD6PQ62"/>
<keyword evidence="8" id="KW-0539">Nucleus</keyword>
<dbReference type="GO" id="GO:0003677">
    <property type="term" value="F:DNA binding"/>
    <property type="evidence" value="ECO:0007669"/>
    <property type="project" value="InterPro"/>
</dbReference>
<feature type="repeat" description="PPR" evidence="9">
    <location>
        <begin position="475"/>
        <end position="509"/>
    </location>
</feature>
<reference evidence="12" key="1">
    <citation type="journal article" date="2023" name="Mol. Ecol. Resour.">
        <title>Chromosome-level genome assembly of a triploid poplar Populus alba 'Berolinensis'.</title>
        <authorList>
            <person name="Chen S."/>
            <person name="Yu Y."/>
            <person name="Wang X."/>
            <person name="Wang S."/>
            <person name="Zhang T."/>
            <person name="Zhou Y."/>
            <person name="He R."/>
            <person name="Meng N."/>
            <person name="Wang Y."/>
            <person name="Liu W."/>
            <person name="Liu Z."/>
            <person name="Liu J."/>
            <person name="Guo Q."/>
            <person name="Huang H."/>
            <person name="Sederoff R.R."/>
            <person name="Wang G."/>
            <person name="Qu G."/>
            <person name="Chen S."/>
        </authorList>
    </citation>
    <scope>NUCLEOTIDE SEQUENCE</scope>
    <source>
        <strain evidence="12">SC-2020</strain>
    </source>
</reference>
<dbReference type="PROSITE" id="PS51375">
    <property type="entry name" value="PPR"/>
    <property type="match status" value="13"/>
</dbReference>
<dbReference type="InterPro" id="IPR025756">
    <property type="entry name" value="Myb_CC_LHEQLE"/>
</dbReference>
<evidence type="ECO:0000256" key="10">
    <source>
        <dbReference type="SAM" id="MobiDB-lite"/>
    </source>
</evidence>
<dbReference type="InterPro" id="IPR001005">
    <property type="entry name" value="SANT/Myb"/>
</dbReference>
<evidence type="ECO:0000259" key="11">
    <source>
        <dbReference type="PROSITE" id="PS51294"/>
    </source>
</evidence>
<dbReference type="NCBIfam" id="TIGR01557">
    <property type="entry name" value="myb_SHAQKYF"/>
    <property type="match status" value="1"/>
</dbReference>
<dbReference type="Gene3D" id="1.25.40.10">
    <property type="entry name" value="Tetratricopeptide repeat domain"/>
    <property type="match status" value="5"/>
</dbReference>
<feature type="repeat" description="PPR" evidence="9">
    <location>
        <begin position="370"/>
        <end position="404"/>
    </location>
</feature>
<evidence type="ECO:0000313" key="13">
    <source>
        <dbReference type="Proteomes" id="UP001164929"/>
    </source>
</evidence>
<proteinExistence type="inferred from homology"/>
<gene>
    <name evidence="12" type="ORF">NC653_040924</name>
</gene>
<feature type="compositionally biased region" description="Polar residues" evidence="10">
    <location>
        <begin position="1002"/>
        <end position="1016"/>
    </location>
</feature>
<evidence type="ECO:0000256" key="1">
    <source>
        <dbReference type="ARBA" id="ARBA00004123"/>
    </source>
</evidence>
<dbReference type="PANTHER" id="PTHR47936:SF1">
    <property type="entry name" value="PENTATRICOPEPTIDE REPEAT-CONTAINING PROTEIN GUN1, CHLOROPLASTIC"/>
    <property type="match status" value="1"/>
</dbReference>
<sequence>MSAAARRRGSEAFFIQRCHMKIMGMILLSPITSSLSSTNHYNSISSFTSSSSSRSRYKHKNDDASSSFRNIDDALASFNHMLHRKPLPCIIQFNKLLSAIVRMRQYYDAVISLSKQMELAGLSPNTCTLNILINCFCLMQHVDLGFSVLAKVIKLGLQPTIITFTTLINGLCKAGEFAQALELFDDMVARGCQPDVYTYTAIINGLCKNGETAAAAGLIKKMGEAGCQPDVVTYSTLIDSLCKDRLVNDALDIFSYMKAKGIFPTVVSYTSLIQGLCSFSRWKEASAMLNEMKSLNIMPDIVIFSLLIDIFCKEGNVLEAQGVLKTMTEMGVEPNVITYNSLMHGYSLQMEVVEARKLFDVMITRGCKPDVFSYSILINGYCMVKRIDEAKQLFNEMIHQGLTPNTVSYTTLIHAFCQSGKLREARELFKTMHTNGYLPDLCTYSVLLEGFCKQGYLGKAFRLFRAMQGTYLKPNLVMYTILIDSMCKSGNLNHARKLFSELFVQGLQPDVQIYTTIINGLCKEGLLDEALEAFRKMEGDGCPPNEFSYNVIIRGFLQHKDESRAVQLIGEMRDKGKPVRDFNPETTTEELLRKIAHELMKIPPDVSKDARDVYRELSDFSDAEGAADSTDNEFSARIKFHSWCVFYLFHDGKHLNLCLLFVLPALVSSVREMIRNPASQQASPLSSGNGSVGHLVSSSSRFTNDMSVSAVSPQGKQSRNSPFISQSLRDGGNFPPTHYSLSEGQSTAFVNHSDDNKDLSWPTDPLQEFINFVENVPVQNGQVESTAGVIASEDHAKRIDWQEWADQLISVDDELEPNWSEILNDVNMKDSKQKHQTAHSGEVCAVTNPLVAAPPTKSRMRWTPELHEAFVEAVNQLGGSERATPKGVLKQMNVEGLTIYHVKSHLQKYRTARYKPESSEGTSDKKLSPVEEMRSLDLKTSMEISEALRLQMEVQKQLHEQLEIQRNLQLRIEEQGRYLQEMFEKQKKMEGDRSKAPPPSQNDPSLQESKLEQSPANDKLEASDLDCVKTRFDTCNASALLEESSQSISRKQKAPEDRNCQVVDKNEEKTSLAPVKRPRTDETTALSADPASN</sequence>
<keyword evidence="7" id="KW-0804">Transcription</keyword>
<feature type="domain" description="HTH myb-type" evidence="11">
    <location>
        <begin position="855"/>
        <end position="914"/>
    </location>
</feature>
<feature type="repeat" description="PPR" evidence="9">
    <location>
        <begin position="300"/>
        <end position="334"/>
    </location>
</feature>
<dbReference type="EMBL" id="JAQIZT010000019">
    <property type="protein sequence ID" value="KAJ6951626.1"/>
    <property type="molecule type" value="Genomic_DNA"/>
</dbReference>
<evidence type="ECO:0000256" key="8">
    <source>
        <dbReference type="ARBA" id="ARBA00023242"/>
    </source>
</evidence>
<evidence type="ECO:0000256" key="3">
    <source>
        <dbReference type="ARBA" id="ARBA00007626"/>
    </source>
</evidence>
<dbReference type="GO" id="GO:0009507">
    <property type="term" value="C:chloroplast"/>
    <property type="evidence" value="ECO:0007669"/>
    <property type="project" value="TreeGrafter"/>
</dbReference>
<dbReference type="InterPro" id="IPR011990">
    <property type="entry name" value="TPR-like_helical_dom_sf"/>
</dbReference>
<feature type="repeat" description="PPR" evidence="9">
    <location>
        <begin position="160"/>
        <end position="194"/>
    </location>
</feature>
<comment type="similarity">
    <text evidence="2">Belongs to the MYB-CC family.</text>
</comment>
<dbReference type="Pfam" id="PF00249">
    <property type="entry name" value="Myb_DNA-binding"/>
    <property type="match status" value="1"/>
</dbReference>
<organism evidence="12 13">
    <name type="scientific">Populus alba x Populus x berolinensis</name>
    <dbReference type="NCBI Taxonomy" id="444605"/>
    <lineage>
        <taxon>Eukaryota</taxon>
        <taxon>Viridiplantae</taxon>
        <taxon>Streptophyta</taxon>
        <taxon>Embryophyta</taxon>
        <taxon>Tracheophyta</taxon>
        <taxon>Spermatophyta</taxon>
        <taxon>Magnoliopsida</taxon>
        <taxon>eudicotyledons</taxon>
        <taxon>Gunneridae</taxon>
        <taxon>Pentapetalae</taxon>
        <taxon>rosids</taxon>
        <taxon>fabids</taxon>
        <taxon>Malpighiales</taxon>
        <taxon>Salicaceae</taxon>
        <taxon>Saliceae</taxon>
        <taxon>Populus</taxon>
    </lineage>
</organism>
<dbReference type="Proteomes" id="UP001164929">
    <property type="component" value="Chromosome 19"/>
</dbReference>
<dbReference type="Pfam" id="PF13041">
    <property type="entry name" value="PPR_2"/>
    <property type="match status" value="5"/>
</dbReference>
<feature type="region of interest" description="Disordered" evidence="10">
    <location>
        <begin position="911"/>
        <end position="932"/>
    </location>
</feature>
<feature type="compositionally biased region" description="Basic and acidic residues" evidence="10">
    <location>
        <begin position="985"/>
        <end position="995"/>
    </location>
</feature>
<evidence type="ECO:0000256" key="6">
    <source>
        <dbReference type="ARBA" id="ARBA00023054"/>
    </source>
</evidence>
<comment type="similarity">
    <text evidence="3">Belongs to the PPR family. P subfamily.</text>
</comment>
<feature type="repeat" description="PPR" evidence="9">
    <location>
        <begin position="265"/>
        <end position="299"/>
    </location>
</feature>
<dbReference type="SUPFAM" id="SSF46689">
    <property type="entry name" value="Homeodomain-like"/>
    <property type="match status" value="1"/>
</dbReference>
<evidence type="ECO:0000256" key="9">
    <source>
        <dbReference type="PROSITE-ProRule" id="PRU00708"/>
    </source>
</evidence>
<dbReference type="Gene3D" id="1.10.10.60">
    <property type="entry name" value="Homeodomain-like"/>
    <property type="match status" value="1"/>
</dbReference>
<feature type="repeat" description="PPR" evidence="9">
    <location>
        <begin position="545"/>
        <end position="579"/>
    </location>
</feature>
<dbReference type="SUPFAM" id="SSF48452">
    <property type="entry name" value="TPR-like"/>
    <property type="match status" value="1"/>
</dbReference>
<dbReference type="NCBIfam" id="TIGR00756">
    <property type="entry name" value="PPR"/>
    <property type="match status" value="12"/>
</dbReference>
<dbReference type="GO" id="GO:0005634">
    <property type="term" value="C:nucleus"/>
    <property type="evidence" value="ECO:0007669"/>
    <property type="project" value="UniProtKB-SubCell"/>
</dbReference>
<accession>A0AAD6PQ62</accession>
<dbReference type="PANTHER" id="PTHR47936">
    <property type="entry name" value="PPR_LONG DOMAIN-CONTAINING PROTEIN"/>
    <property type="match status" value="1"/>
</dbReference>
<dbReference type="InterPro" id="IPR017930">
    <property type="entry name" value="Myb_dom"/>
</dbReference>
<feature type="repeat" description="PPR" evidence="9">
    <location>
        <begin position="195"/>
        <end position="229"/>
    </location>
</feature>
<keyword evidence="5" id="KW-0805">Transcription regulation</keyword>
<keyword evidence="6" id="KW-0175">Coiled coil</keyword>
<feature type="region of interest" description="Disordered" evidence="10">
    <location>
        <begin position="985"/>
        <end position="1025"/>
    </location>
</feature>
<dbReference type="FunFam" id="1.10.10.60:FF:000002">
    <property type="entry name" value="Myb family transcription factor"/>
    <property type="match status" value="1"/>
</dbReference>
<feature type="compositionally biased region" description="Basic and acidic residues" evidence="10">
    <location>
        <begin position="1053"/>
        <end position="1070"/>
    </location>
</feature>
<evidence type="ECO:0000313" key="12">
    <source>
        <dbReference type="EMBL" id="KAJ6951626.1"/>
    </source>
</evidence>